<gene>
    <name evidence="3" type="ORF">NCTC11179_01666</name>
</gene>
<feature type="chain" id="PRO_5016697250" evidence="1">
    <location>
        <begin position="19"/>
        <end position="360"/>
    </location>
</feature>
<dbReference type="Gene3D" id="3.40.50.1820">
    <property type="entry name" value="alpha/beta hydrolase"/>
    <property type="match status" value="1"/>
</dbReference>
<evidence type="ECO:0000313" key="4">
    <source>
        <dbReference type="Proteomes" id="UP000255024"/>
    </source>
</evidence>
<sequence length="360" mass="41732">MRKLACICFAFLGLSSFAQQLKPTVEIQEIKNSLHLAQDIQKPFATDSLYQLTHYKNLYRSPEMGLTNQWGLYYNEEKQVAEMVIRGSVNRGISWLANYYAAMLPANGTIYLTPDQPVAYQFSADEKASVHAGWAIASVYLLQDMKPKIDSLYQTNHKEIIISGHSQGGVIAYLITAQLKQWQKQDILPKDIRFKTYTLAAPKPGNLYFAYQYEKEMKQWSYSVVNTQDWVPEVPPTTQRFQDFTPISPFSQDNIDKAIKKISWPKRWFARGIYNRVNNPTKKSVKRYAKLLGPFLFKQIQKTLPELREPVYRQESNYNRCGNPIVLDGLQNEAYQKKFNNPDNTMSHHLPNAYLYLLEE</sequence>
<dbReference type="GO" id="GO:0006629">
    <property type="term" value="P:lipid metabolic process"/>
    <property type="evidence" value="ECO:0007669"/>
    <property type="project" value="InterPro"/>
</dbReference>
<feature type="domain" description="Fungal lipase-type" evidence="2">
    <location>
        <begin position="112"/>
        <end position="237"/>
    </location>
</feature>
<dbReference type="InterPro" id="IPR051218">
    <property type="entry name" value="Sec_MonoDiacylglyc_Lipase"/>
</dbReference>
<dbReference type="EMBL" id="UGQL01000001">
    <property type="protein sequence ID" value="STZ28126.1"/>
    <property type="molecule type" value="Genomic_DNA"/>
</dbReference>
<dbReference type="PANTHER" id="PTHR45856:SF24">
    <property type="entry name" value="FUNGAL LIPASE-LIKE DOMAIN-CONTAINING PROTEIN"/>
    <property type="match status" value="1"/>
</dbReference>
<proteinExistence type="predicted"/>
<dbReference type="PANTHER" id="PTHR45856">
    <property type="entry name" value="ALPHA/BETA-HYDROLASES SUPERFAMILY PROTEIN"/>
    <property type="match status" value="1"/>
</dbReference>
<accession>A0A378RM87</accession>
<dbReference type="AlphaFoldDB" id="A0A378RM87"/>
<dbReference type="InterPro" id="IPR002921">
    <property type="entry name" value="Fungal_lipase-type"/>
</dbReference>
<dbReference type="Proteomes" id="UP000255024">
    <property type="component" value="Unassembled WGS sequence"/>
</dbReference>
<reference evidence="3 4" key="1">
    <citation type="submission" date="2018-06" db="EMBL/GenBank/DDBJ databases">
        <authorList>
            <consortium name="Pathogen Informatics"/>
            <person name="Doyle S."/>
        </authorList>
    </citation>
    <scope>NUCLEOTIDE SEQUENCE [LARGE SCALE GENOMIC DNA]</scope>
    <source>
        <strain evidence="3 4">NCTC11179</strain>
    </source>
</reference>
<organism evidence="3 4">
    <name type="scientific">Myroides odoratus</name>
    <name type="common">Flavobacterium odoratum</name>
    <dbReference type="NCBI Taxonomy" id="256"/>
    <lineage>
        <taxon>Bacteria</taxon>
        <taxon>Pseudomonadati</taxon>
        <taxon>Bacteroidota</taxon>
        <taxon>Flavobacteriia</taxon>
        <taxon>Flavobacteriales</taxon>
        <taxon>Flavobacteriaceae</taxon>
        <taxon>Myroides</taxon>
    </lineage>
</organism>
<name>A0A378RM87_MYROD</name>
<evidence type="ECO:0000256" key="1">
    <source>
        <dbReference type="SAM" id="SignalP"/>
    </source>
</evidence>
<evidence type="ECO:0000313" key="3">
    <source>
        <dbReference type="EMBL" id="STZ28126.1"/>
    </source>
</evidence>
<dbReference type="SUPFAM" id="SSF53474">
    <property type="entry name" value="alpha/beta-Hydrolases"/>
    <property type="match status" value="1"/>
</dbReference>
<dbReference type="RefSeq" id="WP_115090976.1">
    <property type="nucleotide sequence ID" value="NZ_CP068107.1"/>
</dbReference>
<keyword evidence="1" id="KW-0732">Signal</keyword>
<dbReference type="CDD" id="cd00519">
    <property type="entry name" value="Lipase_3"/>
    <property type="match status" value="1"/>
</dbReference>
<protein>
    <submittedName>
        <fullName evidence="3">Predicted lipase</fullName>
    </submittedName>
</protein>
<evidence type="ECO:0000259" key="2">
    <source>
        <dbReference type="Pfam" id="PF01764"/>
    </source>
</evidence>
<dbReference type="Pfam" id="PF01764">
    <property type="entry name" value="Lipase_3"/>
    <property type="match status" value="1"/>
</dbReference>
<dbReference type="InterPro" id="IPR029058">
    <property type="entry name" value="AB_hydrolase_fold"/>
</dbReference>
<keyword evidence="4" id="KW-1185">Reference proteome</keyword>
<feature type="signal peptide" evidence="1">
    <location>
        <begin position="1"/>
        <end position="18"/>
    </location>
</feature>